<keyword evidence="3" id="KW-1185">Reference proteome</keyword>
<evidence type="ECO:0000313" key="2">
    <source>
        <dbReference type="EMBL" id="CAJ1909458.1"/>
    </source>
</evidence>
<protein>
    <recommendedName>
        <fullName evidence="4">DUF1995 domain-containing protein</fullName>
    </recommendedName>
</protein>
<sequence length="287" mass="30761">MTRTSAFLFLIQLFGLALSFSNERLQPRRYDTSVSLFGGGGGVSKLPSPNGRDKQAIDSIKAAISKPRNPSFPLVECEFPPLEALNKLGDGSQRSADQVDSANFAFAAKLVKSLSGIPFLGPNVYLFLSAASSSRTISKAKSIIKGATYVGSLKDRIPDTFKTGDVVVVVAPCIGPDYSIASQLAKDGIASGVVIINGLAKSAKSVSGSATMAYYLKPLTYNSQVVGYLCRNYPNDWATVDLLSKQVLKSYKDEEILFGDSNAPDLRGPGFLVQKCVDERAIQSRKN</sequence>
<reference evidence="2" key="1">
    <citation type="submission" date="2023-08" db="EMBL/GenBank/DDBJ databases">
        <authorList>
            <person name="Audoor S."/>
            <person name="Bilcke G."/>
        </authorList>
    </citation>
    <scope>NUCLEOTIDE SEQUENCE</scope>
</reference>
<gene>
    <name evidence="2" type="ORF">CYCCA115_LOCUS542</name>
</gene>
<evidence type="ECO:0000256" key="1">
    <source>
        <dbReference type="SAM" id="SignalP"/>
    </source>
</evidence>
<proteinExistence type="predicted"/>
<accession>A0AAD2FCB1</accession>
<comment type="caution">
    <text evidence="2">The sequence shown here is derived from an EMBL/GenBank/DDBJ whole genome shotgun (WGS) entry which is preliminary data.</text>
</comment>
<feature type="chain" id="PRO_5041911094" description="DUF1995 domain-containing protein" evidence="1">
    <location>
        <begin position="20"/>
        <end position="287"/>
    </location>
</feature>
<dbReference type="AlphaFoldDB" id="A0AAD2FCB1"/>
<feature type="signal peptide" evidence="1">
    <location>
        <begin position="1"/>
        <end position="19"/>
    </location>
</feature>
<evidence type="ECO:0000313" key="3">
    <source>
        <dbReference type="Proteomes" id="UP001295423"/>
    </source>
</evidence>
<dbReference type="EMBL" id="CAKOGP040000001">
    <property type="protein sequence ID" value="CAJ1909458.1"/>
    <property type="molecule type" value="Genomic_DNA"/>
</dbReference>
<evidence type="ECO:0008006" key="4">
    <source>
        <dbReference type="Google" id="ProtNLM"/>
    </source>
</evidence>
<keyword evidence="1" id="KW-0732">Signal</keyword>
<organism evidence="2 3">
    <name type="scientific">Cylindrotheca closterium</name>
    <dbReference type="NCBI Taxonomy" id="2856"/>
    <lineage>
        <taxon>Eukaryota</taxon>
        <taxon>Sar</taxon>
        <taxon>Stramenopiles</taxon>
        <taxon>Ochrophyta</taxon>
        <taxon>Bacillariophyta</taxon>
        <taxon>Bacillariophyceae</taxon>
        <taxon>Bacillariophycidae</taxon>
        <taxon>Bacillariales</taxon>
        <taxon>Bacillariaceae</taxon>
        <taxon>Cylindrotheca</taxon>
    </lineage>
</organism>
<dbReference type="Proteomes" id="UP001295423">
    <property type="component" value="Unassembled WGS sequence"/>
</dbReference>
<name>A0AAD2FCB1_9STRA</name>